<feature type="region of interest" description="Disordered" evidence="1">
    <location>
        <begin position="1"/>
        <end position="62"/>
    </location>
</feature>
<proteinExistence type="predicted"/>
<accession>A0A2A6C7X7</accession>
<feature type="compositionally biased region" description="Polar residues" evidence="1">
    <location>
        <begin position="29"/>
        <end position="42"/>
    </location>
</feature>
<dbReference type="Proteomes" id="UP000005239">
    <property type="component" value="Unassembled WGS sequence"/>
</dbReference>
<organism evidence="3 4">
    <name type="scientific">Pristionchus pacificus</name>
    <name type="common">Parasitic nematode worm</name>
    <dbReference type="NCBI Taxonomy" id="54126"/>
    <lineage>
        <taxon>Eukaryota</taxon>
        <taxon>Metazoa</taxon>
        <taxon>Ecdysozoa</taxon>
        <taxon>Nematoda</taxon>
        <taxon>Chromadorea</taxon>
        <taxon>Rhabditida</taxon>
        <taxon>Rhabditina</taxon>
        <taxon>Diplogasteromorpha</taxon>
        <taxon>Diplogasteroidea</taxon>
        <taxon>Neodiplogasteridae</taxon>
        <taxon>Pristionchus</taxon>
    </lineage>
</organism>
<keyword evidence="4" id="KW-1185">Reference proteome</keyword>
<name>A0A2A6C7X7_PRIPA</name>
<evidence type="ECO:0000256" key="1">
    <source>
        <dbReference type="SAM" id="MobiDB-lite"/>
    </source>
</evidence>
<accession>A0A8R1YET3</accession>
<gene>
    <name evidence="3" type="primary">WBGene00107756</name>
</gene>
<evidence type="ECO:0000313" key="3">
    <source>
        <dbReference type="EnsemblMetazoa" id="PPA18202.1"/>
    </source>
</evidence>
<reference evidence="4" key="1">
    <citation type="journal article" date="2008" name="Nat. Genet.">
        <title>The Pristionchus pacificus genome provides a unique perspective on nematode lifestyle and parasitism.</title>
        <authorList>
            <person name="Dieterich C."/>
            <person name="Clifton S.W."/>
            <person name="Schuster L.N."/>
            <person name="Chinwalla A."/>
            <person name="Delehaunty K."/>
            <person name="Dinkelacker I."/>
            <person name="Fulton L."/>
            <person name="Fulton R."/>
            <person name="Godfrey J."/>
            <person name="Minx P."/>
            <person name="Mitreva M."/>
            <person name="Roeseler W."/>
            <person name="Tian H."/>
            <person name="Witte H."/>
            <person name="Yang S.P."/>
            <person name="Wilson R.K."/>
            <person name="Sommer R.J."/>
        </authorList>
    </citation>
    <scope>NUCLEOTIDE SEQUENCE [LARGE SCALE GENOMIC DNA]</scope>
    <source>
        <strain evidence="4">PS312</strain>
    </source>
</reference>
<keyword evidence="2" id="KW-0812">Transmembrane</keyword>
<protein>
    <submittedName>
        <fullName evidence="3">Uncharacterized protein</fullName>
    </submittedName>
</protein>
<keyword evidence="2" id="KW-0472">Membrane</keyword>
<feature type="transmembrane region" description="Helical" evidence="2">
    <location>
        <begin position="297"/>
        <end position="321"/>
    </location>
</feature>
<dbReference type="EnsemblMetazoa" id="PPA18202.1">
    <property type="protein sequence ID" value="PPA18202.1"/>
    <property type="gene ID" value="WBGene00107756"/>
</dbReference>
<evidence type="ECO:0000256" key="2">
    <source>
        <dbReference type="SAM" id="Phobius"/>
    </source>
</evidence>
<dbReference type="AlphaFoldDB" id="A0A2A6C7X7"/>
<evidence type="ECO:0000313" key="4">
    <source>
        <dbReference type="Proteomes" id="UP000005239"/>
    </source>
</evidence>
<sequence length="328" mass="36730">MWAKSPYYAHTPQLSRNPSVEVPSKAPSLASSRQASVDSQAHPQYAPMPGLAPPSSPPPFHEQMHVLQNLQAPPTVVVQPVSILKPRSSSLAKTSGAHVDFRPSSGPVIHPIKPSIVIDVTQLAAGLVPIPRKISHVESPPTLVREKIEEIDQRVRKISKTLDGLADDAAADGDGFQEEFCCNRGGDHEELKMIRVIAASRALARVKRQTTRELRFSFAESPSTSVEVSQQASRPRFHSVKIIEMEPKLTRKPTSYYEVYPLEAYDNRTERKKRKHIARHDPHYQASLREEFEIRKYTLIAIGICIFITITVGGFTIWQLVMDFTIDF</sequence>
<feature type="compositionally biased region" description="Pro residues" evidence="1">
    <location>
        <begin position="50"/>
        <end position="60"/>
    </location>
</feature>
<keyword evidence="2" id="KW-1133">Transmembrane helix</keyword>
<reference evidence="3" key="2">
    <citation type="submission" date="2022-06" db="UniProtKB">
        <authorList>
            <consortium name="EnsemblMetazoa"/>
        </authorList>
    </citation>
    <scope>IDENTIFICATION</scope>
    <source>
        <strain evidence="3">PS312</strain>
    </source>
</reference>